<evidence type="ECO:0000313" key="2">
    <source>
        <dbReference type="EMBL" id="OGY64422.1"/>
    </source>
</evidence>
<keyword evidence="1" id="KW-0812">Transmembrane</keyword>
<dbReference type="EMBL" id="MHJG01000003">
    <property type="protein sequence ID" value="OGY64422.1"/>
    <property type="molecule type" value="Genomic_DNA"/>
</dbReference>
<keyword evidence="1" id="KW-0472">Membrane</keyword>
<name>A0A1G1ZIM2_9BACT</name>
<evidence type="ECO:0000256" key="1">
    <source>
        <dbReference type="SAM" id="Phobius"/>
    </source>
</evidence>
<proteinExistence type="predicted"/>
<accession>A0A1G1ZIM2</accession>
<dbReference type="AlphaFoldDB" id="A0A1G1ZIM2"/>
<reference evidence="2 3" key="1">
    <citation type="journal article" date="2016" name="Nat. Commun.">
        <title>Thousands of microbial genomes shed light on interconnected biogeochemical processes in an aquifer system.</title>
        <authorList>
            <person name="Anantharaman K."/>
            <person name="Brown C.T."/>
            <person name="Hug L.A."/>
            <person name="Sharon I."/>
            <person name="Castelle C.J."/>
            <person name="Probst A.J."/>
            <person name="Thomas B.C."/>
            <person name="Singh A."/>
            <person name="Wilkins M.J."/>
            <person name="Karaoz U."/>
            <person name="Brodie E.L."/>
            <person name="Williams K.H."/>
            <person name="Hubbard S.S."/>
            <person name="Banfield J.F."/>
        </authorList>
    </citation>
    <scope>NUCLEOTIDE SEQUENCE [LARGE SCALE GENOMIC DNA]</scope>
</reference>
<dbReference type="STRING" id="1798404.A3B92_02735"/>
<protein>
    <submittedName>
        <fullName evidence="2">Uncharacterized protein</fullName>
    </submittedName>
</protein>
<evidence type="ECO:0000313" key="3">
    <source>
        <dbReference type="Proteomes" id="UP000177960"/>
    </source>
</evidence>
<feature type="transmembrane region" description="Helical" evidence="1">
    <location>
        <begin position="12"/>
        <end position="29"/>
    </location>
</feature>
<dbReference type="Proteomes" id="UP000177960">
    <property type="component" value="Unassembled WGS sequence"/>
</dbReference>
<comment type="caution">
    <text evidence="2">The sequence shown here is derived from an EMBL/GenBank/DDBJ whole genome shotgun (WGS) entry which is preliminary data.</text>
</comment>
<sequence length="71" mass="8544">MKKKYYDSPTHWILLFIVIIVCIVFYQTGKERGYQRAYSQICWEIEYQGKSCSSWLELQSIDPGLEPDRYK</sequence>
<organism evidence="2 3">
    <name type="scientific">Candidatus Harrisonbacteria bacterium RIFCSPHIGHO2_02_FULL_42_16</name>
    <dbReference type="NCBI Taxonomy" id="1798404"/>
    <lineage>
        <taxon>Bacteria</taxon>
        <taxon>Candidatus Harrisoniibacteriota</taxon>
    </lineage>
</organism>
<keyword evidence="1" id="KW-1133">Transmembrane helix</keyword>
<gene>
    <name evidence="2" type="ORF">A3B92_02735</name>
</gene>